<evidence type="ECO:0000259" key="20">
    <source>
        <dbReference type="PROSITE" id="PS51383"/>
    </source>
</evidence>
<dbReference type="GO" id="GO:0005524">
    <property type="term" value="F:ATP binding"/>
    <property type="evidence" value="ECO:0007669"/>
    <property type="project" value="UniProtKB-UniRule"/>
</dbReference>
<evidence type="ECO:0000256" key="18">
    <source>
        <dbReference type="HAMAP-Rule" id="MF_01966"/>
    </source>
</evidence>
<dbReference type="GO" id="GO:0052856">
    <property type="term" value="F:NAD(P)HX epimerase activity"/>
    <property type="evidence" value="ECO:0007669"/>
    <property type="project" value="UniProtKB-UniRule"/>
</dbReference>
<keyword evidence="13" id="KW-0511">Multifunctional enzyme</keyword>
<evidence type="ECO:0000256" key="8">
    <source>
        <dbReference type="ARBA" id="ARBA00022857"/>
    </source>
</evidence>
<comment type="catalytic activity">
    <reaction evidence="16 17 19">
        <text>(6S)-NADPHX + ADP = AMP + phosphate + NADPH + H(+)</text>
        <dbReference type="Rhea" id="RHEA:32235"/>
        <dbReference type="ChEBI" id="CHEBI:15378"/>
        <dbReference type="ChEBI" id="CHEBI:43474"/>
        <dbReference type="ChEBI" id="CHEBI:57783"/>
        <dbReference type="ChEBI" id="CHEBI:64076"/>
        <dbReference type="ChEBI" id="CHEBI:456215"/>
        <dbReference type="ChEBI" id="CHEBI:456216"/>
        <dbReference type="EC" id="4.2.1.136"/>
    </reaction>
</comment>
<dbReference type="NCBIfam" id="TIGR00197">
    <property type="entry name" value="yjeF_nterm"/>
    <property type="match status" value="1"/>
</dbReference>
<dbReference type="KEGG" id="plue:EWM63_27265"/>
<keyword evidence="6 17" id="KW-0547">Nucleotide-binding</keyword>
<comment type="catalytic activity">
    <reaction evidence="2 18 19">
        <text>(6R)-NADPHX = (6S)-NADPHX</text>
        <dbReference type="Rhea" id="RHEA:32227"/>
        <dbReference type="ChEBI" id="CHEBI:64076"/>
        <dbReference type="ChEBI" id="CHEBI:64077"/>
        <dbReference type="EC" id="5.1.99.6"/>
    </reaction>
</comment>
<dbReference type="EMBL" id="CP035913">
    <property type="protein sequence ID" value="QBE66221.1"/>
    <property type="molecule type" value="Genomic_DNA"/>
</dbReference>
<comment type="caution">
    <text evidence="18">Lacks conserved residue(s) required for the propagation of feature annotation.</text>
</comment>
<feature type="binding site" evidence="17">
    <location>
        <position position="440"/>
    </location>
    <ligand>
        <name>AMP</name>
        <dbReference type="ChEBI" id="CHEBI:456215"/>
    </ligand>
</feature>
<dbReference type="Gene3D" id="3.40.1190.20">
    <property type="match status" value="1"/>
</dbReference>
<comment type="similarity">
    <text evidence="4 19">In the C-terminal section; belongs to the NnrD/CARKD family.</text>
</comment>
<dbReference type="PROSITE" id="PS51383">
    <property type="entry name" value="YJEF_C_3"/>
    <property type="match status" value="1"/>
</dbReference>
<comment type="function">
    <text evidence="17">Catalyzes the dehydration of the S-form of NAD(P)HX at the expense of ADP, which is converted to AMP. Together with NAD(P)HX epimerase, which catalyzes the epimerization of the S- and R-forms, the enzyme allows the repair of both epimers of NAD(P)HX, a damaged form of NAD(P)H that is a result of enzymatic or heat-dependent hydration.</text>
</comment>
<feature type="binding site" evidence="18">
    <location>
        <position position="158"/>
    </location>
    <ligand>
        <name>(6S)-NADPHX</name>
        <dbReference type="ChEBI" id="CHEBI:64076"/>
    </ligand>
</feature>
<comment type="function">
    <text evidence="14 19">Bifunctional enzyme that catalyzes the epimerization of the S- and R-forms of NAD(P)HX and the dehydration of the S-form of NAD(P)HX at the expense of ADP, which is converted to AMP. This allows the repair of both epimers of NAD(P)HX, a damaged form of NAD(P)H that is a result of enzymatic or heat-dependent hydration.</text>
</comment>
<feature type="binding site" evidence="18">
    <location>
        <position position="60"/>
    </location>
    <ligand>
        <name>K(+)</name>
        <dbReference type="ChEBI" id="CHEBI:29103"/>
    </ligand>
</feature>
<keyword evidence="9 18" id="KW-0630">Potassium</keyword>
<comment type="function">
    <text evidence="18">Catalyzes the epimerization of the S- and R-forms of NAD(P)HX, a damaged form of NAD(P)H that is a result of enzymatic or heat-dependent hydration. This is a prerequisite for the S-specific NAD(P)H-hydrate dehydratase to allow the repair of both epimers of NAD(P)HX.</text>
</comment>
<evidence type="ECO:0000256" key="14">
    <source>
        <dbReference type="ARBA" id="ARBA00025153"/>
    </source>
</evidence>
<evidence type="ECO:0000256" key="5">
    <source>
        <dbReference type="ARBA" id="ARBA00022723"/>
    </source>
</evidence>
<dbReference type="RefSeq" id="WP_130189329.1">
    <property type="nucleotide sequence ID" value="NZ_CP035913.1"/>
</dbReference>
<dbReference type="GO" id="GO:0110051">
    <property type="term" value="P:metabolite repair"/>
    <property type="evidence" value="ECO:0007669"/>
    <property type="project" value="TreeGrafter"/>
</dbReference>
<feature type="binding site" evidence="17">
    <location>
        <position position="441"/>
    </location>
    <ligand>
        <name>(6S)-NADPHX</name>
        <dbReference type="ChEBI" id="CHEBI:64076"/>
    </ligand>
</feature>
<dbReference type="InterPro" id="IPR030677">
    <property type="entry name" value="Nnr"/>
</dbReference>
<comment type="similarity">
    <text evidence="3 19">In the N-terminal section; belongs to the NnrE/AIBP family.</text>
</comment>
<evidence type="ECO:0000256" key="2">
    <source>
        <dbReference type="ARBA" id="ARBA00000909"/>
    </source>
</evidence>
<dbReference type="HAMAP" id="MF_01965">
    <property type="entry name" value="NADHX_dehydratase"/>
    <property type="match status" value="1"/>
</dbReference>
<feature type="binding site" evidence="18">
    <location>
        <position position="125"/>
    </location>
    <ligand>
        <name>K(+)</name>
        <dbReference type="ChEBI" id="CHEBI:29103"/>
    </ligand>
</feature>
<dbReference type="GO" id="GO:0046496">
    <property type="term" value="P:nicotinamide nucleotide metabolic process"/>
    <property type="evidence" value="ECO:0007669"/>
    <property type="project" value="UniProtKB-UniRule"/>
</dbReference>
<evidence type="ECO:0000256" key="1">
    <source>
        <dbReference type="ARBA" id="ARBA00000013"/>
    </source>
</evidence>
<evidence type="ECO:0000259" key="21">
    <source>
        <dbReference type="PROSITE" id="PS51385"/>
    </source>
</evidence>
<evidence type="ECO:0000256" key="16">
    <source>
        <dbReference type="ARBA" id="ARBA00049209"/>
    </source>
</evidence>
<dbReference type="Pfam" id="PF03853">
    <property type="entry name" value="YjeF_N"/>
    <property type="match status" value="1"/>
</dbReference>
<sequence length="515" mass="52166">MNPLYSVAQIRDVERLCATALPGGTLMERAGRAGADTALDLLPFATDGASVLVLAGPGNNGGDAFEVAANLAHAGAHVSIVHLAPARTSAPERDRALQRAEASTARFVDLPPEAIAARDWHLVVDGLFGIGLQRPLDGVPGALVDAVNALSCPILALDVPSGLDADTGCIVGAGQTGNIGGRAVRATHTITFIGDKPGLHTCDGRDHAGDIIVASLDLPAASLPPASMHLNDPAFFARHARVRRHNSHKGSYGNVFVLGGAPGMAGAPVLAGRAALQGGAGRVYLCFAGEPLPVDAGQPELMCRPARDIDFAGGVTVAGPGLGNGDEAARLLARAVASRQPLVLDADALNLLAADPALRGAVASRAAPTLATPHPLEAARMLGKPIDAVQADRLAAARTLATMLNACIVLKGSGTVIAAPDGRVAINPTGNAGLATAGTGDVLAGLAGALLAQGWPGWEATLAAVWLHGIAADMLVAEGTGPIGLTASELIPTMRVELNRLVAQQHTQPAAQRSR</sequence>
<keyword evidence="11 18" id="KW-0413">Isomerase</keyword>
<feature type="binding site" evidence="17">
    <location>
        <begin position="411"/>
        <end position="415"/>
    </location>
    <ligand>
        <name>AMP</name>
        <dbReference type="ChEBI" id="CHEBI:456215"/>
    </ligand>
</feature>
<dbReference type="SUPFAM" id="SSF53613">
    <property type="entry name" value="Ribokinase-like"/>
    <property type="match status" value="1"/>
</dbReference>
<feature type="domain" description="YjeF C-terminal" evidence="20">
    <location>
        <begin position="232"/>
        <end position="501"/>
    </location>
</feature>
<comment type="catalytic activity">
    <reaction evidence="1 18 19">
        <text>(6R)-NADHX = (6S)-NADHX</text>
        <dbReference type="Rhea" id="RHEA:32215"/>
        <dbReference type="ChEBI" id="CHEBI:64074"/>
        <dbReference type="ChEBI" id="CHEBI:64075"/>
        <dbReference type="EC" id="5.1.99.6"/>
    </reaction>
</comment>
<dbReference type="SUPFAM" id="SSF64153">
    <property type="entry name" value="YjeF N-terminal domain-like"/>
    <property type="match status" value="1"/>
</dbReference>
<dbReference type="CDD" id="cd01171">
    <property type="entry name" value="YXKO-related"/>
    <property type="match status" value="1"/>
</dbReference>
<dbReference type="InterPro" id="IPR004443">
    <property type="entry name" value="YjeF_N_dom"/>
</dbReference>
<dbReference type="PROSITE" id="PS51385">
    <property type="entry name" value="YJEF_N"/>
    <property type="match status" value="1"/>
</dbReference>
<evidence type="ECO:0000256" key="10">
    <source>
        <dbReference type="ARBA" id="ARBA00023027"/>
    </source>
</evidence>
<accession>A0A4P6L3U3</accession>
<evidence type="ECO:0000256" key="13">
    <source>
        <dbReference type="ARBA" id="ARBA00023268"/>
    </source>
</evidence>
<dbReference type="GO" id="GO:0052855">
    <property type="term" value="F:ADP-dependent NAD(P)H-hydrate dehydratase activity"/>
    <property type="evidence" value="ECO:0007669"/>
    <property type="project" value="UniProtKB-UniRule"/>
</dbReference>
<name>A0A4P6L3U3_9BURK</name>
<comment type="similarity">
    <text evidence="18">Belongs to the NnrE/AIBP family.</text>
</comment>
<evidence type="ECO:0000256" key="6">
    <source>
        <dbReference type="ARBA" id="ARBA00022741"/>
    </source>
</evidence>
<evidence type="ECO:0000256" key="11">
    <source>
        <dbReference type="ARBA" id="ARBA00023235"/>
    </source>
</evidence>
<evidence type="ECO:0000256" key="7">
    <source>
        <dbReference type="ARBA" id="ARBA00022840"/>
    </source>
</evidence>
<feature type="binding site" evidence="17">
    <location>
        <position position="321"/>
    </location>
    <ligand>
        <name>(6S)-NADPHX</name>
        <dbReference type="ChEBI" id="CHEBI:64076"/>
    </ligand>
</feature>
<comment type="cofactor">
    <cofactor evidence="18 19">
        <name>K(+)</name>
        <dbReference type="ChEBI" id="CHEBI:29103"/>
    </cofactor>
    <text evidence="18 19">Binds 1 potassium ion per subunit.</text>
</comment>
<evidence type="ECO:0000256" key="19">
    <source>
        <dbReference type="PIRNR" id="PIRNR017184"/>
    </source>
</evidence>
<dbReference type="PANTHER" id="PTHR12592:SF0">
    <property type="entry name" value="ATP-DEPENDENT (S)-NAD(P)H-HYDRATE DEHYDRATASE"/>
    <property type="match status" value="1"/>
</dbReference>
<keyword evidence="10 17" id="KW-0520">NAD</keyword>
<evidence type="ECO:0000313" key="22">
    <source>
        <dbReference type="EMBL" id="QBE66221.1"/>
    </source>
</evidence>
<evidence type="ECO:0000256" key="15">
    <source>
        <dbReference type="ARBA" id="ARBA00048238"/>
    </source>
</evidence>
<dbReference type="AlphaFoldDB" id="A0A4P6L3U3"/>
<feature type="domain" description="YjeF N-terminal" evidence="21">
    <location>
        <begin position="10"/>
        <end position="224"/>
    </location>
</feature>
<evidence type="ECO:0000256" key="3">
    <source>
        <dbReference type="ARBA" id="ARBA00006001"/>
    </source>
</evidence>
<keyword evidence="8 17" id="KW-0521">NADP</keyword>
<dbReference type="InterPro" id="IPR000631">
    <property type="entry name" value="CARKD"/>
</dbReference>
<comment type="cofactor">
    <cofactor evidence="17">
        <name>Mg(2+)</name>
        <dbReference type="ChEBI" id="CHEBI:18420"/>
    </cofactor>
</comment>
<comment type="subunit">
    <text evidence="17">Homotetramer.</text>
</comment>
<reference evidence="22 23" key="1">
    <citation type="submission" date="2019-02" db="EMBL/GenBank/DDBJ databases">
        <title>Draft Genome Sequences of Six Type Strains of the Genus Massilia.</title>
        <authorList>
            <person name="Miess H."/>
            <person name="Frediansyhah A."/>
            <person name="Gross H."/>
        </authorList>
    </citation>
    <scope>NUCLEOTIDE SEQUENCE [LARGE SCALE GENOMIC DNA]</scope>
    <source>
        <strain evidence="22 23">DSM 17473</strain>
    </source>
</reference>
<feature type="binding site" evidence="17">
    <location>
        <position position="267"/>
    </location>
    <ligand>
        <name>(6S)-NADPHX</name>
        <dbReference type="ChEBI" id="CHEBI:64076"/>
    </ligand>
</feature>
<dbReference type="InterPro" id="IPR036652">
    <property type="entry name" value="YjeF_N_dom_sf"/>
</dbReference>
<dbReference type="Proteomes" id="UP000290637">
    <property type="component" value="Chromosome"/>
</dbReference>
<dbReference type="OrthoDB" id="9806925at2"/>
<evidence type="ECO:0000256" key="4">
    <source>
        <dbReference type="ARBA" id="ARBA00009524"/>
    </source>
</evidence>
<dbReference type="PIRSF" id="PIRSF017184">
    <property type="entry name" value="Nnr"/>
    <property type="match status" value="1"/>
</dbReference>
<evidence type="ECO:0000256" key="12">
    <source>
        <dbReference type="ARBA" id="ARBA00023239"/>
    </source>
</evidence>
<feature type="binding site" evidence="18">
    <location>
        <position position="161"/>
    </location>
    <ligand>
        <name>K(+)</name>
        <dbReference type="ChEBI" id="CHEBI:29103"/>
    </ligand>
</feature>
<evidence type="ECO:0000313" key="23">
    <source>
        <dbReference type="Proteomes" id="UP000290637"/>
    </source>
</evidence>
<dbReference type="InterPro" id="IPR029056">
    <property type="entry name" value="Ribokinase-like"/>
</dbReference>
<comment type="catalytic activity">
    <reaction evidence="15 17 19">
        <text>(6S)-NADHX + ADP = AMP + phosphate + NADH + H(+)</text>
        <dbReference type="Rhea" id="RHEA:32223"/>
        <dbReference type="ChEBI" id="CHEBI:15378"/>
        <dbReference type="ChEBI" id="CHEBI:43474"/>
        <dbReference type="ChEBI" id="CHEBI:57945"/>
        <dbReference type="ChEBI" id="CHEBI:64074"/>
        <dbReference type="ChEBI" id="CHEBI:456215"/>
        <dbReference type="ChEBI" id="CHEBI:456216"/>
        <dbReference type="EC" id="4.2.1.136"/>
    </reaction>
</comment>
<evidence type="ECO:0000256" key="17">
    <source>
        <dbReference type="HAMAP-Rule" id="MF_01965"/>
    </source>
</evidence>
<dbReference type="EC" id="4.2.1.136" evidence="19"/>
<keyword evidence="7 17" id="KW-0067">ATP-binding</keyword>
<dbReference type="Pfam" id="PF01256">
    <property type="entry name" value="Carb_kinase"/>
    <property type="match status" value="1"/>
</dbReference>
<dbReference type="PANTHER" id="PTHR12592">
    <property type="entry name" value="ATP-DEPENDENT (S)-NAD(P)H-HYDRATE DEHYDRATASE FAMILY MEMBER"/>
    <property type="match status" value="1"/>
</dbReference>
<proteinExistence type="inferred from homology"/>
<keyword evidence="23" id="KW-1185">Reference proteome</keyword>
<protein>
    <recommendedName>
        <fullName evidence="19">Bifunctional NAD(P)H-hydrate repair enzyme</fullName>
    </recommendedName>
    <alternativeName>
        <fullName evidence="19">Nicotinamide nucleotide repair protein</fullName>
    </alternativeName>
    <domain>
        <recommendedName>
            <fullName evidence="19">ADP-dependent (S)-NAD(P)H-hydrate dehydratase</fullName>
            <ecNumber evidence="19">4.2.1.136</ecNumber>
        </recommendedName>
        <alternativeName>
            <fullName evidence="19">ADP-dependent NAD(P)HX dehydratase</fullName>
        </alternativeName>
    </domain>
    <domain>
        <recommendedName>
            <fullName evidence="19">NAD(P)H-hydrate epimerase</fullName>
            <ecNumber evidence="19">5.1.99.6</ecNumber>
        </recommendedName>
    </domain>
</protein>
<comment type="similarity">
    <text evidence="17">Belongs to the NnrD/CARKD family.</text>
</comment>
<gene>
    <name evidence="18" type="primary">nnrE</name>
    <name evidence="17" type="synonym">nnrD</name>
    <name evidence="22" type="ORF">EWM63_27265</name>
</gene>
<keyword evidence="12 17" id="KW-0456">Lyase</keyword>
<dbReference type="GO" id="GO:0046872">
    <property type="term" value="F:metal ion binding"/>
    <property type="evidence" value="ECO:0007669"/>
    <property type="project" value="UniProtKB-UniRule"/>
</dbReference>
<dbReference type="NCBIfam" id="TIGR00196">
    <property type="entry name" value="yjeF_cterm"/>
    <property type="match status" value="1"/>
</dbReference>
<dbReference type="Gene3D" id="3.40.50.10260">
    <property type="entry name" value="YjeF N-terminal domain"/>
    <property type="match status" value="1"/>
</dbReference>
<feature type="binding site" evidence="18">
    <location>
        <begin position="129"/>
        <end position="135"/>
    </location>
    <ligand>
        <name>(6S)-NADPHX</name>
        <dbReference type="ChEBI" id="CHEBI:64076"/>
    </ligand>
</feature>
<organism evidence="22 23">
    <name type="scientific">Pseudoduganella lutea</name>
    <dbReference type="NCBI Taxonomy" id="321985"/>
    <lineage>
        <taxon>Bacteria</taxon>
        <taxon>Pseudomonadati</taxon>
        <taxon>Pseudomonadota</taxon>
        <taxon>Betaproteobacteria</taxon>
        <taxon>Burkholderiales</taxon>
        <taxon>Oxalobacteraceae</taxon>
        <taxon>Telluria group</taxon>
        <taxon>Pseudoduganella</taxon>
    </lineage>
</organism>
<feature type="binding site" evidence="18">
    <location>
        <begin position="59"/>
        <end position="63"/>
    </location>
    <ligand>
        <name>(6S)-NADPHX</name>
        <dbReference type="ChEBI" id="CHEBI:64076"/>
    </ligand>
</feature>
<keyword evidence="5 18" id="KW-0479">Metal-binding</keyword>
<dbReference type="HAMAP" id="MF_01966">
    <property type="entry name" value="NADHX_epimerase"/>
    <property type="match status" value="1"/>
</dbReference>
<evidence type="ECO:0000256" key="9">
    <source>
        <dbReference type="ARBA" id="ARBA00022958"/>
    </source>
</evidence>
<dbReference type="EC" id="5.1.99.6" evidence="19"/>
<feature type="binding site" evidence="17">
    <location>
        <position position="374"/>
    </location>
    <ligand>
        <name>(6S)-NADPHX</name>
        <dbReference type="ChEBI" id="CHEBI:64076"/>
    </ligand>
</feature>